<dbReference type="Pfam" id="PF00254">
    <property type="entry name" value="FKBP_C"/>
    <property type="match status" value="1"/>
</dbReference>
<dbReference type="InterPro" id="IPR046357">
    <property type="entry name" value="PPIase_dom_sf"/>
</dbReference>
<keyword evidence="6" id="KW-0143">Chaperone</keyword>
<evidence type="ECO:0000313" key="13">
    <source>
        <dbReference type="Proteomes" id="UP000578091"/>
    </source>
</evidence>
<reference evidence="12 13" key="1">
    <citation type="submission" date="2020-07" db="EMBL/GenBank/DDBJ databases">
        <title>Luteimonas sp. SJ-92.</title>
        <authorList>
            <person name="Huang X.-X."/>
            <person name="Xu L."/>
            <person name="Sun J.-Q."/>
        </authorList>
    </citation>
    <scope>NUCLEOTIDE SEQUENCE [LARGE SCALE GENOMIC DNA]</scope>
    <source>
        <strain evidence="12 13">SJ-92</strain>
    </source>
</reference>
<comment type="subcellular location">
    <subcellularLocation>
        <location evidence="2">Cytoplasm</location>
    </subcellularLocation>
</comment>
<keyword evidence="4" id="KW-0963">Cytoplasm</keyword>
<dbReference type="Gene3D" id="3.10.50.40">
    <property type="match status" value="1"/>
</dbReference>
<evidence type="ECO:0000259" key="11">
    <source>
        <dbReference type="PROSITE" id="PS50059"/>
    </source>
</evidence>
<dbReference type="AlphaFoldDB" id="A0A853JFZ0"/>
<name>A0A853JFZ0_9GAMM</name>
<evidence type="ECO:0000256" key="2">
    <source>
        <dbReference type="ARBA" id="ARBA00004496"/>
    </source>
</evidence>
<evidence type="ECO:0000256" key="4">
    <source>
        <dbReference type="ARBA" id="ARBA00022490"/>
    </source>
</evidence>
<dbReference type="InterPro" id="IPR001179">
    <property type="entry name" value="PPIase_FKBP_dom"/>
</dbReference>
<evidence type="ECO:0000313" key="12">
    <source>
        <dbReference type="EMBL" id="NZA27378.1"/>
    </source>
</evidence>
<evidence type="ECO:0000256" key="10">
    <source>
        <dbReference type="RuleBase" id="RU003915"/>
    </source>
</evidence>
<keyword evidence="7 9" id="KW-0413">Isomerase</keyword>
<dbReference type="PANTHER" id="PTHR47861">
    <property type="entry name" value="FKBP-TYPE PEPTIDYL-PROLYL CIS-TRANS ISOMERASE SLYD"/>
    <property type="match status" value="1"/>
</dbReference>
<evidence type="ECO:0000256" key="1">
    <source>
        <dbReference type="ARBA" id="ARBA00000971"/>
    </source>
</evidence>
<accession>A0A853JFZ0</accession>
<comment type="caution">
    <text evidence="12">The sequence shown here is derived from an EMBL/GenBank/DDBJ whole genome shotgun (WGS) entry which is preliminary data.</text>
</comment>
<dbReference type="PANTHER" id="PTHR47861:SF3">
    <property type="entry name" value="FKBP-TYPE PEPTIDYL-PROLYL CIS-TRANS ISOMERASE SLYD"/>
    <property type="match status" value="1"/>
</dbReference>
<proteinExistence type="inferred from homology"/>
<comment type="function">
    <text evidence="8">Also involved in hydrogenase metallocenter assembly, probably by participating in the nickel insertion step. This function in hydrogenase biosynthesis requires chaperone activity and the presence of the metal-binding domain, but not PPIase activity.</text>
</comment>
<evidence type="ECO:0000256" key="7">
    <source>
        <dbReference type="ARBA" id="ARBA00023235"/>
    </source>
</evidence>
<dbReference type="EC" id="5.2.1.8" evidence="10"/>
<comment type="similarity">
    <text evidence="3 10">Belongs to the FKBP-type PPIase family.</text>
</comment>
<feature type="domain" description="PPIase FKBP-type" evidence="11">
    <location>
        <begin position="6"/>
        <end position="83"/>
    </location>
</feature>
<dbReference type="RefSeq" id="WP_180679158.1">
    <property type="nucleotide sequence ID" value="NZ_JACCKA010000074.1"/>
</dbReference>
<dbReference type="GO" id="GO:0005737">
    <property type="term" value="C:cytoplasm"/>
    <property type="evidence" value="ECO:0007669"/>
    <property type="project" value="UniProtKB-SubCell"/>
</dbReference>
<evidence type="ECO:0000256" key="6">
    <source>
        <dbReference type="ARBA" id="ARBA00023186"/>
    </source>
</evidence>
<evidence type="ECO:0000256" key="3">
    <source>
        <dbReference type="ARBA" id="ARBA00006577"/>
    </source>
</evidence>
<evidence type="ECO:0000256" key="5">
    <source>
        <dbReference type="ARBA" id="ARBA00023110"/>
    </source>
</evidence>
<dbReference type="PROSITE" id="PS50059">
    <property type="entry name" value="FKBP_PPIASE"/>
    <property type="match status" value="1"/>
</dbReference>
<comment type="catalytic activity">
    <reaction evidence="1 9 10">
        <text>[protein]-peptidylproline (omega=180) = [protein]-peptidylproline (omega=0)</text>
        <dbReference type="Rhea" id="RHEA:16237"/>
        <dbReference type="Rhea" id="RHEA-COMP:10747"/>
        <dbReference type="Rhea" id="RHEA-COMP:10748"/>
        <dbReference type="ChEBI" id="CHEBI:83833"/>
        <dbReference type="ChEBI" id="CHEBI:83834"/>
        <dbReference type="EC" id="5.2.1.8"/>
    </reaction>
</comment>
<dbReference type="EMBL" id="JACCKA010000074">
    <property type="protein sequence ID" value="NZA27378.1"/>
    <property type="molecule type" value="Genomic_DNA"/>
</dbReference>
<evidence type="ECO:0000256" key="9">
    <source>
        <dbReference type="PROSITE-ProRule" id="PRU00277"/>
    </source>
</evidence>
<sequence length="159" mass="17095">MEIAAERVATIHYTLTDENGQVIDRSPESQPLSYLHGAGNIVPGLEKALDGKKPGDAVEVDVKPEEAYGPRNEALVQAVPREAFKGVDAVEPGMQFKAQTERGPLLVTVVEVGEAQVKIDGNHPLAGRKLHFDVKVADVREASPEEKQVGHVDMPQSAA</sequence>
<keyword evidence="13" id="KW-1185">Reference proteome</keyword>
<dbReference type="SUPFAM" id="SSF54534">
    <property type="entry name" value="FKBP-like"/>
    <property type="match status" value="1"/>
</dbReference>
<dbReference type="Proteomes" id="UP000578091">
    <property type="component" value="Unassembled WGS sequence"/>
</dbReference>
<dbReference type="GO" id="GO:0003755">
    <property type="term" value="F:peptidyl-prolyl cis-trans isomerase activity"/>
    <property type="evidence" value="ECO:0007669"/>
    <property type="project" value="UniProtKB-UniRule"/>
</dbReference>
<dbReference type="GO" id="GO:0042026">
    <property type="term" value="P:protein refolding"/>
    <property type="evidence" value="ECO:0007669"/>
    <property type="project" value="UniProtKB-ARBA"/>
</dbReference>
<evidence type="ECO:0000256" key="8">
    <source>
        <dbReference type="ARBA" id="ARBA00037071"/>
    </source>
</evidence>
<gene>
    <name evidence="12" type="ORF">H0E84_13380</name>
</gene>
<keyword evidence="5 9" id="KW-0697">Rotamase</keyword>
<protein>
    <recommendedName>
        <fullName evidence="10">Peptidyl-prolyl cis-trans isomerase</fullName>
        <ecNumber evidence="10">5.2.1.8</ecNumber>
    </recommendedName>
</protein>
<organism evidence="12 13">
    <name type="scientific">Luteimonas salinisoli</name>
    <dbReference type="NCBI Taxonomy" id="2752307"/>
    <lineage>
        <taxon>Bacteria</taxon>
        <taxon>Pseudomonadati</taxon>
        <taxon>Pseudomonadota</taxon>
        <taxon>Gammaproteobacteria</taxon>
        <taxon>Lysobacterales</taxon>
        <taxon>Lysobacteraceae</taxon>
        <taxon>Luteimonas</taxon>
    </lineage>
</organism>